<dbReference type="AlphaFoldDB" id="A0A932GMM3"/>
<dbReference type="Gene3D" id="3.20.20.210">
    <property type="match status" value="1"/>
</dbReference>
<dbReference type="PANTHER" id="PTHR43844">
    <property type="entry name" value="METHIONINE SYNTHASE"/>
    <property type="match status" value="1"/>
</dbReference>
<evidence type="ECO:0000313" key="3">
    <source>
        <dbReference type="Proteomes" id="UP000741360"/>
    </source>
</evidence>
<dbReference type="GO" id="GO:0008270">
    <property type="term" value="F:zinc ion binding"/>
    <property type="evidence" value="ECO:0007669"/>
    <property type="project" value="InterPro"/>
</dbReference>
<accession>A0A932GMM3</accession>
<proteinExistence type="predicted"/>
<gene>
    <name evidence="2" type="ORF">HYY65_00940</name>
</gene>
<dbReference type="EMBL" id="JACPSX010000015">
    <property type="protein sequence ID" value="MBI3013640.1"/>
    <property type="molecule type" value="Genomic_DNA"/>
</dbReference>
<dbReference type="PANTHER" id="PTHR43844:SF2">
    <property type="entry name" value="SYNTHASE, VITAMIN-B12 INDEPENDENT, PUTATIVE (AFU_ORTHOLOGUE AFUA_3G12060)-RELATED"/>
    <property type="match status" value="1"/>
</dbReference>
<dbReference type="SUPFAM" id="SSF51726">
    <property type="entry name" value="UROD/MetE-like"/>
    <property type="match status" value="1"/>
</dbReference>
<protein>
    <submittedName>
        <fullName evidence="2">Methionine synthase</fullName>
    </submittedName>
</protein>
<dbReference type="CDD" id="cd03311">
    <property type="entry name" value="CIMS_C_terminal_like"/>
    <property type="match status" value="1"/>
</dbReference>
<evidence type="ECO:0000259" key="1">
    <source>
        <dbReference type="Pfam" id="PF01717"/>
    </source>
</evidence>
<name>A0A932GMM3_UNCTE</name>
<evidence type="ECO:0000313" key="2">
    <source>
        <dbReference type="EMBL" id="MBI3013640.1"/>
    </source>
</evidence>
<dbReference type="Proteomes" id="UP000741360">
    <property type="component" value="Unassembled WGS sequence"/>
</dbReference>
<organism evidence="2 3">
    <name type="scientific">Tectimicrobiota bacterium</name>
    <dbReference type="NCBI Taxonomy" id="2528274"/>
    <lineage>
        <taxon>Bacteria</taxon>
        <taxon>Pseudomonadati</taxon>
        <taxon>Nitrospinota/Tectimicrobiota group</taxon>
        <taxon>Candidatus Tectimicrobiota</taxon>
    </lineage>
</organism>
<dbReference type="GO" id="GO:0009086">
    <property type="term" value="P:methionine biosynthetic process"/>
    <property type="evidence" value="ECO:0007669"/>
    <property type="project" value="InterPro"/>
</dbReference>
<feature type="domain" description="Cobalamin-independent methionine synthase MetE C-terminal/archaeal" evidence="1">
    <location>
        <begin position="9"/>
        <end position="85"/>
    </location>
</feature>
<dbReference type="InterPro" id="IPR002629">
    <property type="entry name" value="Met_Synth_C/arc"/>
</dbReference>
<dbReference type="Pfam" id="PF01717">
    <property type="entry name" value="Meth_synt_2"/>
    <property type="match status" value="2"/>
</dbReference>
<reference evidence="2" key="1">
    <citation type="submission" date="2020-07" db="EMBL/GenBank/DDBJ databases">
        <title>Huge and variable diversity of episymbiotic CPR bacteria and DPANN archaea in groundwater ecosystems.</title>
        <authorList>
            <person name="He C.Y."/>
            <person name="Keren R."/>
            <person name="Whittaker M."/>
            <person name="Farag I.F."/>
            <person name="Doudna J."/>
            <person name="Cate J.H.D."/>
            <person name="Banfield J.F."/>
        </authorList>
    </citation>
    <scope>NUCLEOTIDE SEQUENCE</scope>
    <source>
        <strain evidence="2">NC_groundwater_717_Ag_S-0.2um_59_8</strain>
    </source>
</reference>
<dbReference type="GO" id="GO:0003871">
    <property type="term" value="F:5-methyltetrahydropteroyltriglutamate-homocysteine S-methyltransferase activity"/>
    <property type="evidence" value="ECO:0007669"/>
    <property type="project" value="InterPro"/>
</dbReference>
<comment type="caution">
    <text evidence="2">The sequence shown here is derived from an EMBL/GenBank/DDBJ whole genome shotgun (WGS) entry which is preliminary data.</text>
</comment>
<sequence length="381" mass="42713">MKVPASIRTDVVGSLLRPPYLKEARLSHDEGKIGAEEFRAVEDRAIREAVRLQEEAGLDVVTDGEFRRLNFQDSFGASVSGFEASRGDMRRVAGMSEGGKPLERWEIPLTEPKGIVMLNRRPVVERLSLARNGPLEEYRFVSQVARKPAKVTLIGPDRICQRFDHSASTSVYPTVDDFLADVVEIERQMIRDLVEAGCPYIQIDAPGYTAYVDPPSLQAMRERGEDPMANFTRSLKADNKILRGFEGITFGIHLCRGNQRSMWHREGTYDAIAERLFTELNHHRFLLEYDSPRAGGFEPLRFVPKGKVVVLGLVSTKVPQMETIEGLKGRIEEASKFVPLEQLAISPQCGFASDVVGNLISADDQKRKLELVVETARQVWG</sequence>
<dbReference type="InterPro" id="IPR038071">
    <property type="entry name" value="UROD/MetE-like_sf"/>
</dbReference>
<feature type="domain" description="Cobalamin-independent methionine synthase MetE C-terminal/archaeal" evidence="1">
    <location>
        <begin position="304"/>
        <end position="353"/>
    </location>
</feature>